<dbReference type="EMBL" id="CP025197">
    <property type="protein sequence ID" value="AUG57838.1"/>
    <property type="molecule type" value="Genomic_DNA"/>
</dbReference>
<evidence type="ECO:0000256" key="1">
    <source>
        <dbReference type="ARBA" id="ARBA00004141"/>
    </source>
</evidence>
<feature type="transmembrane region" description="Helical" evidence="8">
    <location>
        <begin position="187"/>
        <end position="206"/>
    </location>
</feature>
<evidence type="ECO:0000313" key="10">
    <source>
        <dbReference type="Proteomes" id="UP000233534"/>
    </source>
</evidence>
<dbReference type="Proteomes" id="UP000233534">
    <property type="component" value="Chromosome"/>
</dbReference>
<evidence type="ECO:0000256" key="3">
    <source>
        <dbReference type="ARBA" id="ARBA00022448"/>
    </source>
</evidence>
<dbReference type="PANTHER" id="PTHR34975">
    <property type="entry name" value="SPORE GERMINATION PROTEIN A2"/>
    <property type="match status" value="1"/>
</dbReference>
<feature type="transmembrane region" description="Helical" evidence="8">
    <location>
        <begin position="38"/>
        <end position="58"/>
    </location>
</feature>
<feature type="transmembrane region" description="Helical" evidence="8">
    <location>
        <begin position="218"/>
        <end position="239"/>
    </location>
</feature>
<feature type="transmembrane region" description="Helical" evidence="8">
    <location>
        <begin position="337"/>
        <end position="356"/>
    </location>
</feature>
<dbReference type="NCBIfam" id="TIGR00912">
    <property type="entry name" value="2A0309"/>
    <property type="match status" value="1"/>
</dbReference>
<dbReference type="GO" id="GO:0016020">
    <property type="term" value="C:membrane"/>
    <property type="evidence" value="ECO:0007669"/>
    <property type="project" value="UniProtKB-SubCell"/>
</dbReference>
<dbReference type="RefSeq" id="WP_101301677.1">
    <property type="nucleotide sequence ID" value="NZ_CP025197.1"/>
</dbReference>
<gene>
    <name evidence="9" type="primary">yndE1</name>
    <name evidence="9" type="ORF">HVS_09700</name>
</gene>
<keyword evidence="10" id="KW-1185">Reference proteome</keyword>
<organism evidence="9 10">
    <name type="scientific">Acetivibrio saccincola</name>
    <dbReference type="NCBI Taxonomy" id="1677857"/>
    <lineage>
        <taxon>Bacteria</taxon>
        <taxon>Bacillati</taxon>
        <taxon>Bacillota</taxon>
        <taxon>Clostridia</taxon>
        <taxon>Eubacteriales</taxon>
        <taxon>Oscillospiraceae</taxon>
        <taxon>Acetivibrio</taxon>
    </lineage>
</organism>
<evidence type="ECO:0000256" key="2">
    <source>
        <dbReference type="ARBA" id="ARBA00007998"/>
    </source>
</evidence>
<keyword evidence="7 8" id="KW-0472">Membrane</keyword>
<dbReference type="AlphaFoldDB" id="A0A2K9E629"/>
<evidence type="ECO:0000313" key="9">
    <source>
        <dbReference type="EMBL" id="AUG57838.1"/>
    </source>
</evidence>
<feature type="transmembrane region" description="Helical" evidence="8">
    <location>
        <begin position="270"/>
        <end position="294"/>
    </location>
</feature>
<feature type="transmembrane region" description="Helical" evidence="8">
    <location>
        <begin position="84"/>
        <end position="106"/>
    </location>
</feature>
<keyword evidence="4" id="KW-0309">Germination</keyword>
<evidence type="ECO:0000256" key="6">
    <source>
        <dbReference type="ARBA" id="ARBA00022989"/>
    </source>
</evidence>
<comment type="subcellular location">
    <subcellularLocation>
        <location evidence="1">Membrane</location>
        <topology evidence="1">Multi-pass membrane protein</topology>
    </subcellularLocation>
</comment>
<keyword evidence="6 8" id="KW-1133">Transmembrane helix</keyword>
<evidence type="ECO:0000256" key="5">
    <source>
        <dbReference type="ARBA" id="ARBA00022692"/>
    </source>
</evidence>
<keyword evidence="3" id="KW-0813">Transport</keyword>
<evidence type="ECO:0000256" key="7">
    <source>
        <dbReference type="ARBA" id="ARBA00023136"/>
    </source>
</evidence>
<accession>A0A2K9E629</accession>
<dbReference type="Pfam" id="PF03845">
    <property type="entry name" value="Spore_permease"/>
    <property type="match status" value="1"/>
</dbReference>
<feature type="transmembrane region" description="Helical" evidence="8">
    <location>
        <begin position="306"/>
        <end position="325"/>
    </location>
</feature>
<evidence type="ECO:0000256" key="8">
    <source>
        <dbReference type="SAM" id="Phobius"/>
    </source>
</evidence>
<feature type="transmembrane region" description="Helical" evidence="8">
    <location>
        <begin position="118"/>
        <end position="138"/>
    </location>
</feature>
<evidence type="ECO:0000256" key="4">
    <source>
        <dbReference type="ARBA" id="ARBA00022544"/>
    </source>
</evidence>
<feature type="transmembrane region" description="Helical" evidence="8">
    <location>
        <begin position="12"/>
        <end position="32"/>
    </location>
</feature>
<reference evidence="9 10" key="1">
    <citation type="submission" date="2017-12" db="EMBL/GenBank/DDBJ databases">
        <title>Complete genome sequence of Herbivorax saccincola GGR1, a novel Cellulosome-producing hydrolytic bacterium in a thermophilic biogas plant, established by Illumina and Nanopore MinION sequencing.</title>
        <authorList>
            <person name="Pechtl A."/>
            <person name="Ruckert C."/>
            <person name="Koeck D.E."/>
            <person name="Maus I."/>
            <person name="Winkler A."/>
            <person name="Kalinowski J."/>
            <person name="Puhler A."/>
            <person name="Schwarz W.W."/>
            <person name="Zverlov V.V."/>
            <person name="Schluter A."/>
            <person name="Liebl W."/>
        </authorList>
    </citation>
    <scope>NUCLEOTIDE SEQUENCE [LARGE SCALE GENOMIC DNA]</scope>
    <source>
        <strain evidence="10">SR1</strain>
    </source>
</reference>
<sequence length="365" mass="41358">MNNEMVFGRWEGTCLLITMIATKAVLGFPRVMMESAGVAGWILSAYISFLALIGFWIINKLYKGFPGKDILDIGESLGGKPVKIITGTVIWVYLTFMMITSLRLFGELIKSMGFPTTPPSFLMLFFFVGVFFAAYIGIESIVRFMAILVPVSVVSFLIFIFALAPLGDINNIFPLLGNGAYEIFVKGSSKVSCFSEVLFLFLIAPFMKTHENFKKSGLISIFISGVVFLSITLIFISMYPNPVAREVLLPAYQLGRTIDYGRFFKRLESILIITWSTIGFMHLSTVFFFSAHVFKKTFNLKYYRPLLFPLGVICFSISIIPERLMDVISFEAKYDRNWSWTISFGLTIILLIFANIKRKKPVKRH</sequence>
<keyword evidence="5 8" id="KW-0812">Transmembrane</keyword>
<dbReference type="GO" id="GO:0009847">
    <property type="term" value="P:spore germination"/>
    <property type="evidence" value="ECO:0007669"/>
    <property type="project" value="InterPro"/>
</dbReference>
<dbReference type="KEGG" id="hsc:HVS_09700"/>
<comment type="similarity">
    <text evidence="2">Belongs to the amino acid-polyamine-organocation (APC) superfamily. Spore germination protein (SGP) (TC 2.A.3.9) family.</text>
</comment>
<dbReference type="PANTHER" id="PTHR34975:SF2">
    <property type="entry name" value="SPORE GERMINATION PROTEIN A2"/>
    <property type="match status" value="1"/>
</dbReference>
<proteinExistence type="inferred from homology"/>
<feature type="transmembrane region" description="Helical" evidence="8">
    <location>
        <begin position="145"/>
        <end position="167"/>
    </location>
</feature>
<dbReference type="InterPro" id="IPR004761">
    <property type="entry name" value="Spore_GerAB"/>
</dbReference>
<protein>
    <submittedName>
        <fullName evidence="9">Spore germination protein YndE</fullName>
    </submittedName>
</protein>
<name>A0A2K9E629_9FIRM</name>